<feature type="non-terminal residue" evidence="2">
    <location>
        <position position="1"/>
    </location>
</feature>
<evidence type="ECO:0000313" key="2">
    <source>
        <dbReference type="EMBL" id="GEW78550.1"/>
    </source>
</evidence>
<organism evidence="2">
    <name type="scientific">Tanacetum cinerariifolium</name>
    <name type="common">Dalmatian daisy</name>
    <name type="synonym">Chrysanthemum cinerariifolium</name>
    <dbReference type="NCBI Taxonomy" id="118510"/>
    <lineage>
        <taxon>Eukaryota</taxon>
        <taxon>Viridiplantae</taxon>
        <taxon>Streptophyta</taxon>
        <taxon>Embryophyta</taxon>
        <taxon>Tracheophyta</taxon>
        <taxon>Spermatophyta</taxon>
        <taxon>Magnoliopsida</taxon>
        <taxon>eudicotyledons</taxon>
        <taxon>Gunneridae</taxon>
        <taxon>Pentapetalae</taxon>
        <taxon>asterids</taxon>
        <taxon>campanulids</taxon>
        <taxon>Asterales</taxon>
        <taxon>Asteraceae</taxon>
        <taxon>Asteroideae</taxon>
        <taxon>Anthemideae</taxon>
        <taxon>Anthemidinae</taxon>
        <taxon>Tanacetum</taxon>
    </lineage>
</organism>
<sequence>YNSKLRRNKKVIDSTLNENGLDGDDTNNIKRGNAQTAGSSSCDSDLDLDGGAVLLESIRATDVNQRVIYALVFEFSPF</sequence>
<dbReference type="AlphaFoldDB" id="A0A699GYI0"/>
<accession>A0A699GYI0</accession>
<proteinExistence type="predicted"/>
<reference evidence="2" key="1">
    <citation type="journal article" date="2019" name="Sci. Rep.">
        <title>Draft genome of Tanacetum cinerariifolium, the natural source of mosquito coil.</title>
        <authorList>
            <person name="Yamashiro T."/>
            <person name="Shiraishi A."/>
            <person name="Satake H."/>
            <person name="Nakayama K."/>
        </authorList>
    </citation>
    <scope>NUCLEOTIDE SEQUENCE</scope>
</reference>
<protein>
    <submittedName>
        <fullName evidence="2">Uncharacterized protein</fullName>
    </submittedName>
</protein>
<name>A0A699GYI0_TANCI</name>
<comment type="caution">
    <text evidence="2">The sequence shown here is derived from an EMBL/GenBank/DDBJ whole genome shotgun (WGS) entry which is preliminary data.</text>
</comment>
<feature type="region of interest" description="Disordered" evidence="1">
    <location>
        <begin position="16"/>
        <end position="41"/>
    </location>
</feature>
<evidence type="ECO:0000256" key="1">
    <source>
        <dbReference type="SAM" id="MobiDB-lite"/>
    </source>
</evidence>
<gene>
    <name evidence="2" type="ORF">Tci_250526</name>
</gene>
<dbReference type="EMBL" id="BKCJ010073872">
    <property type="protein sequence ID" value="GEW78550.1"/>
    <property type="molecule type" value="Genomic_DNA"/>
</dbReference>